<dbReference type="GO" id="GO:0003964">
    <property type="term" value="F:RNA-directed DNA polymerase activity"/>
    <property type="evidence" value="ECO:0007669"/>
    <property type="project" value="UniProtKB-KW"/>
</dbReference>
<dbReference type="Gene3D" id="3.10.10.10">
    <property type="entry name" value="HIV Type 1 Reverse Transcriptase, subunit A, domain 1"/>
    <property type="match status" value="1"/>
</dbReference>
<keyword evidence="4" id="KW-0255">Endonuclease</keyword>
<dbReference type="InterPro" id="IPR041373">
    <property type="entry name" value="RT_RNaseH"/>
</dbReference>
<proteinExistence type="predicted"/>
<dbReference type="InterPro" id="IPR043502">
    <property type="entry name" value="DNA/RNA_pol_sf"/>
</dbReference>
<evidence type="ECO:0000313" key="9">
    <source>
        <dbReference type="Proteomes" id="UP000467840"/>
    </source>
</evidence>
<name>A0A6A6LKA4_HEVBR</name>
<dbReference type="PANTHER" id="PTHR37984">
    <property type="entry name" value="PROTEIN CBG26694"/>
    <property type="match status" value="1"/>
</dbReference>
<evidence type="ECO:0000259" key="7">
    <source>
        <dbReference type="Pfam" id="PF17917"/>
    </source>
</evidence>
<feature type="domain" description="Reverse transcriptase RNase H-like" evidence="7">
    <location>
        <begin position="134"/>
        <end position="206"/>
    </location>
</feature>
<dbReference type="Pfam" id="PF17917">
    <property type="entry name" value="RT_RNaseH"/>
    <property type="match status" value="1"/>
</dbReference>
<evidence type="ECO:0000256" key="4">
    <source>
        <dbReference type="ARBA" id="ARBA00022759"/>
    </source>
</evidence>
<dbReference type="GO" id="GO:0004519">
    <property type="term" value="F:endonuclease activity"/>
    <property type="evidence" value="ECO:0007669"/>
    <property type="project" value="UniProtKB-KW"/>
</dbReference>
<accession>A0A6A6LKA4</accession>
<keyword evidence="1" id="KW-0808">Transferase</keyword>
<sequence>MQEKVGLLLQLKDVIEEEELEATLRYNNEIEEVEPVNSRLNRYAFEQKIAIEDMTKDMLNYGVIQNSNSPYASPIVLFREDYVEYLSHVMASDRVHTDAKKVQAVRDWLVPQNIEQLRSFLSFIGYYIRFYYVVIVETNVFGDDIGAILMQDGHPLAYISKALCPKNQALSTYEKVLRAILFAIKHWSHYLSPRHFMIKIDHKSLKPC</sequence>
<evidence type="ECO:0000256" key="6">
    <source>
        <dbReference type="ARBA" id="ARBA00022918"/>
    </source>
</evidence>
<dbReference type="EMBL" id="JAAGAX010000010">
    <property type="protein sequence ID" value="KAF2300069.1"/>
    <property type="molecule type" value="Genomic_DNA"/>
</dbReference>
<dbReference type="Gene3D" id="3.30.70.270">
    <property type="match status" value="1"/>
</dbReference>
<keyword evidence="5" id="KW-0378">Hydrolase</keyword>
<organism evidence="8 9">
    <name type="scientific">Hevea brasiliensis</name>
    <name type="common">Para rubber tree</name>
    <name type="synonym">Siphonia brasiliensis</name>
    <dbReference type="NCBI Taxonomy" id="3981"/>
    <lineage>
        <taxon>Eukaryota</taxon>
        <taxon>Viridiplantae</taxon>
        <taxon>Streptophyta</taxon>
        <taxon>Embryophyta</taxon>
        <taxon>Tracheophyta</taxon>
        <taxon>Spermatophyta</taxon>
        <taxon>Magnoliopsida</taxon>
        <taxon>eudicotyledons</taxon>
        <taxon>Gunneridae</taxon>
        <taxon>Pentapetalae</taxon>
        <taxon>rosids</taxon>
        <taxon>fabids</taxon>
        <taxon>Malpighiales</taxon>
        <taxon>Euphorbiaceae</taxon>
        <taxon>Crotonoideae</taxon>
        <taxon>Micrandreae</taxon>
        <taxon>Hevea</taxon>
    </lineage>
</organism>
<dbReference type="SUPFAM" id="SSF56672">
    <property type="entry name" value="DNA/RNA polymerases"/>
    <property type="match status" value="2"/>
</dbReference>
<reference evidence="8 9" key="1">
    <citation type="journal article" date="2020" name="Mol. Plant">
        <title>The Chromosome-Based Rubber Tree Genome Provides New Insights into Spurge Genome Evolution and Rubber Biosynthesis.</title>
        <authorList>
            <person name="Liu J."/>
            <person name="Shi C."/>
            <person name="Shi C.C."/>
            <person name="Li W."/>
            <person name="Zhang Q.J."/>
            <person name="Zhang Y."/>
            <person name="Li K."/>
            <person name="Lu H.F."/>
            <person name="Shi C."/>
            <person name="Zhu S.T."/>
            <person name="Xiao Z.Y."/>
            <person name="Nan H."/>
            <person name="Yue Y."/>
            <person name="Zhu X.G."/>
            <person name="Wu Y."/>
            <person name="Hong X.N."/>
            <person name="Fan G.Y."/>
            <person name="Tong Y."/>
            <person name="Zhang D."/>
            <person name="Mao C.L."/>
            <person name="Liu Y.L."/>
            <person name="Hao S.J."/>
            <person name="Liu W.Q."/>
            <person name="Lv M.Q."/>
            <person name="Zhang H.B."/>
            <person name="Liu Y."/>
            <person name="Hu-Tang G.R."/>
            <person name="Wang J.P."/>
            <person name="Wang J.H."/>
            <person name="Sun Y.H."/>
            <person name="Ni S.B."/>
            <person name="Chen W.B."/>
            <person name="Zhang X.C."/>
            <person name="Jiao Y.N."/>
            <person name="Eichler E.E."/>
            <person name="Li G.H."/>
            <person name="Liu X."/>
            <person name="Gao L.Z."/>
        </authorList>
    </citation>
    <scope>NUCLEOTIDE SEQUENCE [LARGE SCALE GENOMIC DNA]</scope>
    <source>
        <strain evidence="9">cv. GT1</strain>
        <tissue evidence="8">Leaf</tissue>
    </source>
</reference>
<dbReference type="PANTHER" id="PTHR37984:SF5">
    <property type="entry name" value="PROTEIN NYNRIN-LIKE"/>
    <property type="match status" value="1"/>
</dbReference>
<dbReference type="GO" id="GO:0016787">
    <property type="term" value="F:hydrolase activity"/>
    <property type="evidence" value="ECO:0007669"/>
    <property type="project" value="UniProtKB-KW"/>
</dbReference>
<keyword evidence="2" id="KW-0548">Nucleotidyltransferase</keyword>
<comment type="caution">
    <text evidence="8">The sequence shown here is derived from an EMBL/GenBank/DDBJ whole genome shotgun (WGS) entry which is preliminary data.</text>
</comment>
<dbReference type="InterPro" id="IPR043128">
    <property type="entry name" value="Rev_trsase/Diguanyl_cyclase"/>
</dbReference>
<dbReference type="InterPro" id="IPR050951">
    <property type="entry name" value="Retrovirus_Pol_polyprotein"/>
</dbReference>
<protein>
    <recommendedName>
        <fullName evidence="7">Reverse transcriptase RNase H-like domain-containing protein</fullName>
    </recommendedName>
</protein>
<evidence type="ECO:0000256" key="2">
    <source>
        <dbReference type="ARBA" id="ARBA00022695"/>
    </source>
</evidence>
<evidence type="ECO:0000256" key="5">
    <source>
        <dbReference type="ARBA" id="ARBA00022801"/>
    </source>
</evidence>
<dbReference type="AlphaFoldDB" id="A0A6A6LKA4"/>
<dbReference type="Proteomes" id="UP000467840">
    <property type="component" value="Chromosome 4"/>
</dbReference>
<keyword evidence="3" id="KW-0540">Nuclease</keyword>
<keyword evidence="9" id="KW-1185">Reference proteome</keyword>
<evidence type="ECO:0000256" key="1">
    <source>
        <dbReference type="ARBA" id="ARBA00022679"/>
    </source>
</evidence>
<keyword evidence="6" id="KW-0695">RNA-directed DNA polymerase</keyword>
<gene>
    <name evidence="8" type="ORF">GH714_007947</name>
</gene>
<evidence type="ECO:0000313" key="8">
    <source>
        <dbReference type="EMBL" id="KAF2300069.1"/>
    </source>
</evidence>
<evidence type="ECO:0000256" key="3">
    <source>
        <dbReference type="ARBA" id="ARBA00022722"/>
    </source>
</evidence>